<keyword evidence="3" id="KW-1185">Reference proteome</keyword>
<dbReference type="InParanoid" id="F9X515"/>
<dbReference type="Proteomes" id="UP000008062">
    <property type="component" value="Chromosome 3"/>
</dbReference>
<evidence type="ECO:0000313" key="3">
    <source>
        <dbReference type="Proteomes" id="UP000008062"/>
    </source>
</evidence>
<dbReference type="GeneID" id="13404166"/>
<accession>F9X515</accession>
<dbReference type="KEGG" id="ztr:MYCGRDRAFT_103708"/>
<dbReference type="AlphaFoldDB" id="F9X515"/>
<dbReference type="OrthoDB" id="39175at2759"/>
<dbReference type="eggNOG" id="ENOG502T560">
    <property type="taxonomic scope" value="Eukaryota"/>
</dbReference>
<feature type="region of interest" description="Disordered" evidence="1">
    <location>
        <begin position="55"/>
        <end position="74"/>
    </location>
</feature>
<name>F9X515_ZYMTI</name>
<dbReference type="HOGENOM" id="CLU_2173036_0_0_1"/>
<protein>
    <submittedName>
        <fullName evidence="2">Uncharacterized protein</fullName>
    </submittedName>
</protein>
<sequence length="110" mass="11685">MKGMNEADIARCRVLKANHLSCQVLASDNIVEPTSLDAFEADFQAIVELSKAVLQPSGNPTGVQSSSSSASSSGLLDVRCPLSVVAARCNRPHIRAQAIELLGRTPSPRR</sequence>
<dbReference type="RefSeq" id="XP_003853827.1">
    <property type="nucleotide sequence ID" value="XM_003853779.1"/>
</dbReference>
<proteinExistence type="predicted"/>
<organism evidence="2 3">
    <name type="scientific">Zymoseptoria tritici (strain CBS 115943 / IPO323)</name>
    <name type="common">Speckled leaf blotch fungus</name>
    <name type="synonym">Septoria tritici</name>
    <dbReference type="NCBI Taxonomy" id="336722"/>
    <lineage>
        <taxon>Eukaryota</taxon>
        <taxon>Fungi</taxon>
        <taxon>Dikarya</taxon>
        <taxon>Ascomycota</taxon>
        <taxon>Pezizomycotina</taxon>
        <taxon>Dothideomycetes</taxon>
        <taxon>Dothideomycetidae</taxon>
        <taxon>Mycosphaerellales</taxon>
        <taxon>Mycosphaerellaceae</taxon>
        <taxon>Zymoseptoria</taxon>
    </lineage>
</organism>
<reference evidence="2 3" key="1">
    <citation type="journal article" date="2011" name="PLoS Genet.">
        <title>Finished genome of the fungal wheat pathogen Mycosphaerella graminicola reveals dispensome structure, chromosome plasticity, and stealth pathogenesis.</title>
        <authorList>
            <person name="Goodwin S.B."/>
            <person name="Ben M'barek S."/>
            <person name="Dhillon B."/>
            <person name="Wittenberg A.H.J."/>
            <person name="Crane C.F."/>
            <person name="Hane J.K."/>
            <person name="Foster A.J."/>
            <person name="Van der Lee T.A.J."/>
            <person name="Grimwood J."/>
            <person name="Aerts A."/>
            <person name="Antoniw J."/>
            <person name="Bailey A."/>
            <person name="Bluhm B."/>
            <person name="Bowler J."/>
            <person name="Bristow J."/>
            <person name="van der Burgt A."/>
            <person name="Canto-Canche B."/>
            <person name="Churchill A.C.L."/>
            <person name="Conde-Ferraez L."/>
            <person name="Cools H.J."/>
            <person name="Coutinho P.M."/>
            <person name="Csukai M."/>
            <person name="Dehal P."/>
            <person name="De Wit P."/>
            <person name="Donzelli B."/>
            <person name="van de Geest H.C."/>
            <person name="van Ham R.C.H.J."/>
            <person name="Hammond-Kosack K.E."/>
            <person name="Henrissat B."/>
            <person name="Kilian A."/>
            <person name="Kobayashi A.K."/>
            <person name="Koopmann E."/>
            <person name="Kourmpetis Y."/>
            <person name="Kuzniar A."/>
            <person name="Lindquist E."/>
            <person name="Lombard V."/>
            <person name="Maliepaard C."/>
            <person name="Martins N."/>
            <person name="Mehrabi R."/>
            <person name="Nap J.P.H."/>
            <person name="Ponomarenko A."/>
            <person name="Rudd J.J."/>
            <person name="Salamov A."/>
            <person name="Schmutz J."/>
            <person name="Schouten H.J."/>
            <person name="Shapiro H."/>
            <person name="Stergiopoulos I."/>
            <person name="Torriani S.F.F."/>
            <person name="Tu H."/>
            <person name="de Vries R.P."/>
            <person name="Waalwijk C."/>
            <person name="Ware S.B."/>
            <person name="Wiebenga A."/>
            <person name="Zwiers L.-H."/>
            <person name="Oliver R.P."/>
            <person name="Grigoriev I.V."/>
            <person name="Kema G.H.J."/>
        </authorList>
    </citation>
    <scope>NUCLEOTIDE SEQUENCE [LARGE SCALE GENOMIC DNA]</scope>
    <source>
        <strain evidence="3">CBS 115943 / IPO323</strain>
    </source>
</reference>
<evidence type="ECO:0000256" key="1">
    <source>
        <dbReference type="SAM" id="MobiDB-lite"/>
    </source>
</evidence>
<evidence type="ECO:0000313" key="2">
    <source>
        <dbReference type="EMBL" id="EGP88803.1"/>
    </source>
</evidence>
<dbReference type="EMBL" id="CM001198">
    <property type="protein sequence ID" value="EGP88803.1"/>
    <property type="molecule type" value="Genomic_DNA"/>
</dbReference>
<gene>
    <name evidence="2" type="ORF">MYCGRDRAFT_103708</name>
</gene>